<feature type="compositionally biased region" description="Acidic residues" evidence="3">
    <location>
        <begin position="1"/>
        <end position="21"/>
    </location>
</feature>
<feature type="region of interest" description="Disordered" evidence="3">
    <location>
        <begin position="57"/>
        <end position="92"/>
    </location>
</feature>
<organism evidence="4 5">
    <name type="scientific">Paramuricea clavata</name>
    <name type="common">Red gorgonian</name>
    <name type="synonym">Violescent sea-whip</name>
    <dbReference type="NCBI Taxonomy" id="317549"/>
    <lineage>
        <taxon>Eukaryota</taxon>
        <taxon>Metazoa</taxon>
        <taxon>Cnidaria</taxon>
        <taxon>Anthozoa</taxon>
        <taxon>Octocorallia</taxon>
        <taxon>Malacalcyonacea</taxon>
        <taxon>Plexauridae</taxon>
        <taxon>Paramuricea</taxon>
    </lineage>
</organism>
<evidence type="ECO:0000256" key="2">
    <source>
        <dbReference type="ARBA" id="ARBA00044802"/>
    </source>
</evidence>
<evidence type="ECO:0000256" key="1">
    <source>
        <dbReference type="ARBA" id="ARBA00007124"/>
    </source>
</evidence>
<sequence length="155" mass="17831">MADQENDEDIWDSWEDMAESGELERRMEEREREHMKLRDEIDKKLFDPGVRVLVDTDSNRTKYNPQVRILRRDPNDPATGSGNNESDTSIKVHKTLAQREKEYADARARILGEATESSAEETSPPIKVNTEEKLPDNIIRQPRGPDGTHGFALKR</sequence>
<gene>
    <name evidence="4" type="ORF">PACLA_8A026857</name>
</gene>
<dbReference type="Proteomes" id="UP001152795">
    <property type="component" value="Unassembled WGS sequence"/>
</dbReference>
<evidence type="ECO:0000313" key="4">
    <source>
        <dbReference type="EMBL" id="CAB4003874.1"/>
    </source>
</evidence>
<evidence type="ECO:0000313" key="5">
    <source>
        <dbReference type="Proteomes" id="UP001152795"/>
    </source>
</evidence>
<dbReference type="InterPro" id="IPR024771">
    <property type="entry name" value="SUZ"/>
</dbReference>
<feature type="compositionally biased region" description="Polar residues" evidence="3">
    <location>
        <begin position="78"/>
        <end position="89"/>
    </location>
</feature>
<accession>A0A7D9IE12</accession>
<protein>
    <recommendedName>
        <fullName evidence="2">SUZ RNA-binding domain-containing</fullName>
    </recommendedName>
</protein>
<feature type="compositionally biased region" description="Basic and acidic residues" evidence="3">
    <location>
        <begin position="22"/>
        <end position="31"/>
    </location>
</feature>
<feature type="region of interest" description="Disordered" evidence="3">
    <location>
        <begin position="1"/>
        <end position="31"/>
    </location>
</feature>
<dbReference type="PANTHER" id="PTHR31796">
    <property type="entry name" value="SUZ DOMAIN-CONTAINING PROTEIN 1"/>
    <property type="match status" value="1"/>
</dbReference>
<dbReference type="PROSITE" id="PS51938">
    <property type="entry name" value="SUZ_C"/>
    <property type="match status" value="1"/>
</dbReference>
<comment type="caution">
    <text evidence="4">The sequence shown here is derived from an EMBL/GenBank/DDBJ whole genome shotgun (WGS) entry which is preliminary data.</text>
</comment>
<feature type="region of interest" description="Disordered" evidence="3">
    <location>
        <begin position="112"/>
        <end position="155"/>
    </location>
</feature>
<proteinExistence type="inferred from homology"/>
<evidence type="ECO:0000256" key="3">
    <source>
        <dbReference type="SAM" id="MobiDB-lite"/>
    </source>
</evidence>
<dbReference type="PROSITE" id="PS51673">
    <property type="entry name" value="SUZ"/>
    <property type="match status" value="1"/>
</dbReference>
<dbReference type="Pfam" id="PF12752">
    <property type="entry name" value="SUZ"/>
    <property type="match status" value="1"/>
</dbReference>
<dbReference type="InterPro" id="IPR024642">
    <property type="entry name" value="SUZ-C"/>
</dbReference>
<dbReference type="EMBL" id="CACRXK020004748">
    <property type="protein sequence ID" value="CAB4003874.1"/>
    <property type="molecule type" value="Genomic_DNA"/>
</dbReference>
<dbReference type="Pfam" id="PF12901">
    <property type="entry name" value="SUZ-C"/>
    <property type="match status" value="1"/>
</dbReference>
<dbReference type="InterPro" id="IPR039228">
    <property type="entry name" value="SZRD1"/>
</dbReference>
<name>A0A7D9IE12_PARCT</name>
<dbReference type="OrthoDB" id="5373615at2759"/>
<keyword evidence="5" id="KW-1185">Reference proteome</keyword>
<dbReference type="PANTHER" id="PTHR31796:SF2">
    <property type="entry name" value="SUZ DOMAIN-CONTAINING PROTEIN 1"/>
    <property type="match status" value="1"/>
</dbReference>
<comment type="similarity">
    <text evidence="1">Belongs to the SZRD1 family.</text>
</comment>
<feature type="compositionally biased region" description="Low complexity" evidence="3">
    <location>
        <begin position="113"/>
        <end position="123"/>
    </location>
</feature>
<reference evidence="4" key="1">
    <citation type="submission" date="2020-04" db="EMBL/GenBank/DDBJ databases">
        <authorList>
            <person name="Alioto T."/>
            <person name="Alioto T."/>
            <person name="Gomez Garrido J."/>
        </authorList>
    </citation>
    <scope>NUCLEOTIDE SEQUENCE</scope>
    <source>
        <strain evidence="4">A484AB</strain>
    </source>
</reference>
<dbReference type="AlphaFoldDB" id="A0A7D9IE12"/>